<organism evidence="11 12">
    <name type="scientific">Thraustotheca clavata</name>
    <dbReference type="NCBI Taxonomy" id="74557"/>
    <lineage>
        <taxon>Eukaryota</taxon>
        <taxon>Sar</taxon>
        <taxon>Stramenopiles</taxon>
        <taxon>Oomycota</taxon>
        <taxon>Saprolegniomycetes</taxon>
        <taxon>Saprolegniales</taxon>
        <taxon>Achlyaceae</taxon>
        <taxon>Thraustotheca</taxon>
    </lineage>
</organism>
<keyword evidence="12" id="KW-1185">Reference proteome</keyword>
<accession>A0A1V9Z4C0</accession>
<dbReference type="InterPro" id="IPR006639">
    <property type="entry name" value="Preselin/SPP"/>
</dbReference>
<dbReference type="AlphaFoldDB" id="A0A1V9Z4C0"/>
<dbReference type="InterPro" id="IPR007369">
    <property type="entry name" value="Peptidase_A22B_SPP"/>
</dbReference>
<gene>
    <name evidence="11" type="ORF">THRCLA_08611</name>
</gene>
<feature type="transmembrane region" description="Helical" evidence="8">
    <location>
        <begin position="319"/>
        <end position="339"/>
    </location>
</feature>
<evidence type="ECO:0000256" key="7">
    <source>
        <dbReference type="ARBA" id="ARBA00023136"/>
    </source>
</evidence>
<dbReference type="SUPFAM" id="SSF52025">
    <property type="entry name" value="PA domain"/>
    <property type="match status" value="1"/>
</dbReference>
<dbReference type="PANTHER" id="PTHR12174:SF103">
    <property type="entry name" value="INTRAMEMBRANE PROTEASE (IMPAS) FAMILY"/>
    <property type="match status" value="1"/>
</dbReference>
<dbReference type="GO" id="GO:0006508">
    <property type="term" value="P:proteolysis"/>
    <property type="evidence" value="ECO:0007669"/>
    <property type="project" value="UniProtKB-KW"/>
</dbReference>
<dbReference type="EMBL" id="JNBS01002301">
    <property type="protein sequence ID" value="OQR92801.1"/>
    <property type="molecule type" value="Genomic_DNA"/>
</dbReference>
<feature type="transmembrane region" description="Helical" evidence="8">
    <location>
        <begin position="214"/>
        <end position="234"/>
    </location>
</feature>
<feature type="domain" description="PA" evidence="10">
    <location>
        <begin position="70"/>
        <end position="123"/>
    </location>
</feature>
<keyword evidence="6 8" id="KW-1133">Transmembrane helix</keyword>
<evidence type="ECO:0000256" key="9">
    <source>
        <dbReference type="SAM" id="SignalP"/>
    </source>
</evidence>
<dbReference type="PANTHER" id="PTHR12174">
    <property type="entry name" value="SIGNAL PEPTIDE PEPTIDASE"/>
    <property type="match status" value="1"/>
</dbReference>
<evidence type="ECO:0000313" key="11">
    <source>
        <dbReference type="EMBL" id="OQR92801.1"/>
    </source>
</evidence>
<dbReference type="InterPro" id="IPR046450">
    <property type="entry name" value="PA_dom_sf"/>
</dbReference>
<feature type="chain" id="PRO_5011963747" evidence="9">
    <location>
        <begin position="19"/>
        <end position="578"/>
    </location>
</feature>
<evidence type="ECO:0000256" key="3">
    <source>
        <dbReference type="ARBA" id="ARBA00022692"/>
    </source>
</evidence>
<evidence type="ECO:0000256" key="6">
    <source>
        <dbReference type="ARBA" id="ARBA00022989"/>
    </source>
</evidence>
<dbReference type="Pfam" id="PF04258">
    <property type="entry name" value="Peptidase_A22B"/>
    <property type="match status" value="1"/>
</dbReference>
<name>A0A1V9Z4C0_9STRA</name>
<keyword evidence="11" id="KW-0645">Protease</keyword>
<evidence type="ECO:0000256" key="4">
    <source>
        <dbReference type="ARBA" id="ARBA00022753"/>
    </source>
</evidence>
<dbReference type="Proteomes" id="UP000243217">
    <property type="component" value="Unassembled WGS sequence"/>
</dbReference>
<comment type="caution">
    <text evidence="11">The sequence shown here is derived from an EMBL/GenBank/DDBJ whole genome shotgun (WGS) entry which is preliminary data.</text>
</comment>
<protein>
    <submittedName>
        <fullName evidence="11">Signal peptide peptidase-like, aspartyl protease family A22B</fullName>
    </submittedName>
</protein>
<dbReference type="GO" id="GO:0042500">
    <property type="term" value="F:aspartic endopeptidase activity, intramembrane cleaving"/>
    <property type="evidence" value="ECO:0007669"/>
    <property type="project" value="InterPro"/>
</dbReference>
<feature type="transmembrane region" description="Helical" evidence="8">
    <location>
        <begin position="514"/>
        <end position="535"/>
    </location>
</feature>
<feature type="transmembrane region" description="Helical" evidence="8">
    <location>
        <begin position="294"/>
        <end position="313"/>
    </location>
</feature>
<evidence type="ECO:0000256" key="5">
    <source>
        <dbReference type="ARBA" id="ARBA00022801"/>
    </source>
</evidence>
<sequence length="578" mass="62827">MIWKTFVAFFTSIAAVCAIQQKNVSLALLEITTSVAKDARSVYVTPSLFGPPLPPAVTATSYHLFVLAEPLSGCVPLTNNVSGKAVLLNRGDCAFDVKVWYAQEAGAALVLVRDTPAAALEHPDQIDCTIGSGEYCEDSASCVSSTCVFSPLYQMRCCVDNVLISMSGVNASRPITIPSVYLSVLDGQLVENYMIAHGQEVFATVWIPVNQSPWNISMILMWALGVVVVMYAAYHSAAKEREWSRHIVATAMEATPLTSPTSSHQNYYTEVPSNAAIDDNSEDDQPLQLTAKHAGLFLVMGSCMLLLMFYIHALVLIQLVFAAASSFCVTYLITYPLAIMYISSPLVAFGVGLIPSFALVVVWFVYNSNPWIWILQDAFGICLCVVFVDSIQLPSLQIAVYLLAAAFFYDVFFVYISPFVFGSNVMVDVASRVGEVSSEINGKLAIDFCTRHPESVSCGHSTVPLVLSLPLIHSIYGGSSLLGLGDLVLPALLVSFGLRVDYCTGRPLHLKHSYYVHLCIAYAIGLLAANVMSIVLQEYVAGQPALMYIVPIMLGTIVYKAKADGEFDVLWHGPAFFV</sequence>
<comment type="subcellular location">
    <subcellularLocation>
        <location evidence="1">Endosome membrane</location>
        <topology evidence="1">Multi-pass membrane protein</topology>
    </subcellularLocation>
</comment>
<feature type="transmembrane region" description="Helical" evidence="8">
    <location>
        <begin position="400"/>
        <end position="421"/>
    </location>
</feature>
<keyword evidence="3 8" id="KW-0812">Transmembrane</keyword>
<comment type="similarity">
    <text evidence="2">Belongs to the peptidase A22B family.</text>
</comment>
<dbReference type="InterPro" id="IPR003137">
    <property type="entry name" value="PA_domain"/>
</dbReference>
<dbReference type="Pfam" id="PF02225">
    <property type="entry name" value="PA"/>
    <property type="match status" value="1"/>
</dbReference>
<feature type="transmembrane region" description="Helical" evidence="8">
    <location>
        <begin position="541"/>
        <end position="559"/>
    </location>
</feature>
<dbReference type="SMART" id="SM00730">
    <property type="entry name" value="PSN"/>
    <property type="match status" value="1"/>
</dbReference>
<evidence type="ECO:0000256" key="2">
    <source>
        <dbReference type="ARBA" id="ARBA00006859"/>
    </source>
</evidence>
<evidence type="ECO:0000256" key="1">
    <source>
        <dbReference type="ARBA" id="ARBA00004337"/>
    </source>
</evidence>
<evidence type="ECO:0000256" key="8">
    <source>
        <dbReference type="SAM" id="Phobius"/>
    </source>
</evidence>
<feature type="transmembrane region" description="Helical" evidence="8">
    <location>
        <begin position="346"/>
        <end position="365"/>
    </location>
</feature>
<feature type="transmembrane region" description="Helical" evidence="8">
    <location>
        <begin position="475"/>
        <end position="502"/>
    </location>
</feature>
<feature type="transmembrane region" description="Helical" evidence="8">
    <location>
        <begin position="371"/>
        <end position="388"/>
    </location>
</feature>
<keyword evidence="7 8" id="KW-0472">Membrane</keyword>
<feature type="signal peptide" evidence="9">
    <location>
        <begin position="1"/>
        <end position="18"/>
    </location>
</feature>
<keyword evidence="4" id="KW-0967">Endosome</keyword>
<evidence type="ECO:0000259" key="10">
    <source>
        <dbReference type="Pfam" id="PF02225"/>
    </source>
</evidence>
<dbReference type="Gene3D" id="3.50.30.30">
    <property type="match status" value="1"/>
</dbReference>
<evidence type="ECO:0000313" key="12">
    <source>
        <dbReference type="Proteomes" id="UP000243217"/>
    </source>
</evidence>
<proteinExistence type="inferred from homology"/>
<reference evidence="11 12" key="1">
    <citation type="journal article" date="2014" name="Genome Biol. Evol.">
        <title>The secreted proteins of Achlya hypogyna and Thraustotheca clavata identify the ancestral oomycete secretome and reveal gene acquisitions by horizontal gene transfer.</title>
        <authorList>
            <person name="Misner I."/>
            <person name="Blouin N."/>
            <person name="Leonard G."/>
            <person name="Richards T.A."/>
            <person name="Lane C.E."/>
        </authorList>
    </citation>
    <scope>NUCLEOTIDE SEQUENCE [LARGE SCALE GENOMIC DNA]</scope>
    <source>
        <strain evidence="11 12">ATCC 34112</strain>
    </source>
</reference>
<dbReference type="GO" id="GO:0010008">
    <property type="term" value="C:endosome membrane"/>
    <property type="evidence" value="ECO:0007669"/>
    <property type="project" value="UniProtKB-SubCell"/>
</dbReference>
<keyword evidence="9" id="KW-0732">Signal</keyword>
<dbReference type="OrthoDB" id="29661at2759"/>
<keyword evidence="5" id="KW-0378">Hydrolase</keyword>